<evidence type="ECO:0000313" key="8">
    <source>
        <dbReference type="Proteomes" id="UP000518266"/>
    </source>
</evidence>
<gene>
    <name evidence="7" type="ORF">F7725_019858</name>
</gene>
<protein>
    <submittedName>
        <fullName evidence="7">Uncharacterized protein</fullName>
    </submittedName>
</protein>
<keyword evidence="3" id="KW-0677">Repeat</keyword>
<evidence type="ECO:0000256" key="1">
    <source>
        <dbReference type="ARBA" id="ARBA00004308"/>
    </source>
</evidence>
<proteinExistence type="predicted"/>
<dbReference type="Proteomes" id="UP000518266">
    <property type="component" value="Unassembled WGS sequence"/>
</dbReference>
<keyword evidence="2" id="KW-0597">Phosphoprotein</keyword>
<name>A0A7J5YMZ6_DISMA</name>
<dbReference type="EMBL" id="JAAKFY010000011">
    <property type="protein sequence ID" value="KAF3850139.1"/>
    <property type="molecule type" value="Genomic_DNA"/>
</dbReference>
<comment type="subcellular location">
    <subcellularLocation>
        <location evidence="1">Endomembrane system</location>
    </subcellularLocation>
</comment>
<evidence type="ECO:0000256" key="6">
    <source>
        <dbReference type="SAM" id="MobiDB-lite"/>
    </source>
</evidence>
<comment type="caution">
    <text evidence="7">The sequence shown here is derived from an EMBL/GenBank/DDBJ whole genome shotgun (WGS) entry which is preliminary data.</text>
</comment>
<evidence type="ECO:0000256" key="2">
    <source>
        <dbReference type="ARBA" id="ARBA00022553"/>
    </source>
</evidence>
<dbReference type="PANTHER" id="PTHR14514">
    <property type="entry name" value="PKA ANCHORING PROTEIN"/>
    <property type="match status" value="1"/>
</dbReference>
<feature type="coiled-coil region" evidence="5">
    <location>
        <begin position="553"/>
        <end position="580"/>
    </location>
</feature>
<dbReference type="OrthoDB" id="18853at2759"/>
<feature type="region of interest" description="Disordered" evidence="6">
    <location>
        <begin position="145"/>
        <end position="166"/>
    </location>
</feature>
<keyword evidence="4" id="KW-0472">Membrane</keyword>
<evidence type="ECO:0000256" key="5">
    <source>
        <dbReference type="SAM" id="Coils"/>
    </source>
</evidence>
<sequence length="675" mass="74913">MEDSTSAKVSCKEKSQTNQLMQNEVLNPSKSCCVVTECELTGAHAAETTCPDVKQEDTTDFCHVEKQTMNSGEVLPDKQIPAADIKQLTPADTAQSAGTGQCERVEGGNTGGETKPEQPQAKVFEVPKDDTKLRCCLKELQMEDSMEPERTAGGATGESAESFKPKSTMQDVLSEIQSLVEKSNIINRDPHIDLNWYLKSSPGEPEIRLVRTVQKVLACRYQPAQLDVHTMTEQLQEAEDYRCRVQEQVATMKSMRSAGICDPEALKRVEGQWSAALLDASATVQVKAAQLDQVQQYHKQMRITRAFLEVVAAEKDKMALGSLGSSALQADRLNALLQTMVRKRDIMEELLQLSSQFSVHLSDAESSGALSAQLGDVQEEWKLLEGSIQRALQHASSSTSQSSLLLQEAEQLKAKLEALGESSFQSHDNKSALEVVCLTTDLKLYNQLYLHLQSQADALVHFSLGKEKDEIKRSLQELGSLLSVTKSKLGTSSTSSGDASSAKISKQLQDLIIGAKQAENHISIGKKLALFPEEARIQIVEMKKFQTDIWFRRSKMQVEVEQIKETLSDKEKEESDQELKTIEDLYEAIADSLDHVLDTMKKSLHEREKLLSQLARMEAWLAQTHAERDPCTHVENVSKADIRKLESKLKSHKLATVEIESQLKDVEAMPTVAGK</sequence>
<evidence type="ECO:0000256" key="4">
    <source>
        <dbReference type="ARBA" id="ARBA00023136"/>
    </source>
</evidence>
<keyword evidence="5" id="KW-0175">Coiled coil</keyword>
<accession>A0A7J5YMZ6</accession>
<keyword evidence="8" id="KW-1185">Reference proteome</keyword>
<feature type="compositionally biased region" description="Polar residues" evidence="6">
    <location>
        <begin position="90"/>
        <end position="99"/>
    </location>
</feature>
<feature type="region of interest" description="Disordered" evidence="6">
    <location>
        <begin position="90"/>
        <end position="119"/>
    </location>
</feature>
<evidence type="ECO:0000313" key="7">
    <source>
        <dbReference type="EMBL" id="KAF3850139.1"/>
    </source>
</evidence>
<evidence type="ECO:0000256" key="3">
    <source>
        <dbReference type="ARBA" id="ARBA00022737"/>
    </source>
</evidence>
<reference evidence="7 8" key="1">
    <citation type="submission" date="2020-03" db="EMBL/GenBank/DDBJ databases">
        <title>Dissostichus mawsoni Genome sequencing and assembly.</title>
        <authorList>
            <person name="Park H."/>
        </authorList>
    </citation>
    <scope>NUCLEOTIDE SEQUENCE [LARGE SCALE GENOMIC DNA]</scope>
    <source>
        <strain evidence="7">DM0001</strain>
        <tissue evidence="7">Muscle</tissue>
    </source>
</reference>
<dbReference type="PANTHER" id="PTHR14514:SF7">
    <property type="entry name" value="KASH DOMAIN-CONTAINING PROTEIN"/>
    <property type="match status" value="1"/>
</dbReference>
<organism evidence="7 8">
    <name type="scientific">Dissostichus mawsoni</name>
    <name type="common">Antarctic cod</name>
    <dbReference type="NCBI Taxonomy" id="36200"/>
    <lineage>
        <taxon>Eukaryota</taxon>
        <taxon>Metazoa</taxon>
        <taxon>Chordata</taxon>
        <taxon>Craniata</taxon>
        <taxon>Vertebrata</taxon>
        <taxon>Euteleostomi</taxon>
        <taxon>Actinopterygii</taxon>
        <taxon>Neopterygii</taxon>
        <taxon>Teleostei</taxon>
        <taxon>Neoteleostei</taxon>
        <taxon>Acanthomorphata</taxon>
        <taxon>Eupercaria</taxon>
        <taxon>Perciformes</taxon>
        <taxon>Notothenioidei</taxon>
        <taxon>Nototheniidae</taxon>
        <taxon>Dissostichus</taxon>
    </lineage>
</organism>
<dbReference type="AlphaFoldDB" id="A0A7J5YMZ6"/>